<dbReference type="PANTHER" id="PTHR23426">
    <property type="entry name" value="FERREDOXIN/ADRENODOXIN"/>
    <property type="match status" value="1"/>
</dbReference>
<dbReference type="CDD" id="cd00207">
    <property type="entry name" value="fer2"/>
    <property type="match status" value="1"/>
</dbReference>
<evidence type="ECO:0000259" key="7">
    <source>
        <dbReference type="Pfam" id="PF00111"/>
    </source>
</evidence>
<evidence type="ECO:0000256" key="4">
    <source>
        <dbReference type="ARBA" id="ARBA00023004"/>
    </source>
</evidence>
<feature type="domain" description="2Fe-2S ferredoxin-type" evidence="7">
    <location>
        <begin position="73"/>
        <end position="147"/>
    </location>
</feature>
<dbReference type="InterPro" id="IPR036010">
    <property type="entry name" value="2Fe-2S_ferredoxin-like_sf"/>
</dbReference>
<dbReference type="GO" id="GO:0046872">
    <property type="term" value="F:metal ion binding"/>
    <property type="evidence" value="ECO:0007669"/>
    <property type="project" value="UniProtKB-KW"/>
</dbReference>
<dbReference type="InterPro" id="IPR018298">
    <property type="entry name" value="Adrenodoxin_Fe-S_BS"/>
</dbReference>
<evidence type="ECO:0000256" key="5">
    <source>
        <dbReference type="ARBA" id="ARBA00023014"/>
    </source>
</evidence>
<gene>
    <name evidence="8" type="ORF">PTTG_00838</name>
</gene>
<dbReference type="GO" id="GO:0051537">
    <property type="term" value="F:2 iron, 2 sulfur cluster binding"/>
    <property type="evidence" value="ECO:0007669"/>
    <property type="project" value="UniProtKB-KW"/>
</dbReference>
<name>A0A0C4EJC0_PUCT1</name>
<proteinExistence type="inferred from homology"/>
<protein>
    <submittedName>
        <fullName evidence="9">2Fe-2S ferredoxin-type domain-containing protein</fullName>
    </submittedName>
</protein>
<comment type="cofactor">
    <cofactor evidence="6">
        <name>[2Fe-2S] cluster</name>
        <dbReference type="ChEBI" id="CHEBI:190135"/>
    </cofactor>
</comment>
<dbReference type="EMBL" id="ADAS02000050">
    <property type="protein sequence ID" value="OAV93521.1"/>
    <property type="molecule type" value="Genomic_DNA"/>
</dbReference>
<sequence>MSFLRLLVLKKSLSIGLNSAREVVSKPPSGVKPMSLRLFHDTRFIQHGGKGRPAPGTGIKVFFKNHKGELIKEVEGNEGDDMVDLSWEWDLDIEAACEKSIACSTCHCIFEPDVYNQLPEPSEDEEDMLDLAFGLTDTSRLGCQVKLTKSMDGTTVTLPSATRNLRVDGPSFFFCPAQVTPNDHLTSQSILMFIDSCLLARIQALSLTTVLARLPSAPPTHVHTSFLNPQLHLSSILNSIFPQSLTHLNNNTNQPSCAYLYLCEHLLSPFLFSQDQ</sequence>
<dbReference type="InterPro" id="IPR001055">
    <property type="entry name" value="Adrenodoxin-like"/>
</dbReference>
<dbReference type="STRING" id="630390.A0A0C4EJC0"/>
<dbReference type="Proteomes" id="UP000005240">
    <property type="component" value="Unassembled WGS sequence"/>
</dbReference>
<dbReference type="EnsemblFungi" id="PTTG_00838-t43_1">
    <property type="protein sequence ID" value="PTTG_00838-t43_1-p1"/>
    <property type="gene ID" value="PTTG_00838"/>
</dbReference>
<dbReference type="Gene3D" id="3.10.20.30">
    <property type="match status" value="1"/>
</dbReference>
<dbReference type="GO" id="GO:0009055">
    <property type="term" value="F:electron transfer activity"/>
    <property type="evidence" value="ECO:0007669"/>
    <property type="project" value="TreeGrafter"/>
</dbReference>
<accession>A0A0C4EJC0</accession>
<evidence type="ECO:0000256" key="3">
    <source>
        <dbReference type="ARBA" id="ARBA00022723"/>
    </source>
</evidence>
<reference evidence="8" key="1">
    <citation type="submission" date="2009-11" db="EMBL/GenBank/DDBJ databases">
        <authorList>
            <consortium name="The Broad Institute Genome Sequencing Platform"/>
            <person name="Ward D."/>
            <person name="Feldgarden M."/>
            <person name="Earl A."/>
            <person name="Young S.K."/>
            <person name="Zeng Q."/>
            <person name="Koehrsen M."/>
            <person name="Alvarado L."/>
            <person name="Berlin A."/>
            <person name="Bochicchio J."/>
            <person name="Borenstein D."/>
            <person name="Chapman S.B."/>
            <person name="Chen Z."/>
            <person name="Engels R."/>
            <person name="Freedman E."/>
            <person name="Gellesch M."/>
            <person name="Goldberg J."/>
            <person name="Griggs A."/>
            <person name="Gujja S."/>
            <person name="Heilman E."/>
            <person name="Heiman D."/>
            <person name="Hepburn T."/>
            <person name="Howarth C."/>
            <person name="Jen D."/>
            <person name="Larson L."/>
            <person name="Lewis B."/>
            <person name="Mehta T."/>
            <person name="Park D."/>
            <person name="Pearson M."/>
            <person name="Roberts A."/>
            <person name="Saif S."/>
            <person name="Shea T."/>
            <person name="Shenoy N."/>
            <person name="Sisk P."/>
            <person name="Stolte C."/>
            <person name="Sykes S."/>
            <person name="Thomson T."/>
            <person name="Walk T."/>
            <person name="White J."/>
            <person name="Yandava C."/>
            <person name="Izard J."/>
            <person name="Baranova O.V."/>
            <person name="Blanton J.M."/>
            <person name="Tanner A.C."/>
            <person name="Dewhirst F.E."/>
            <person name="Haas B."/>
            <person name="Nusbaum C."/>
            <person name="Birren B."/>
        </authorList>
    </citation>
    <scope>NUCLEOTIDE SEQUENCE [LARGE SCALE GENOMIC DNA]</scope>
    <source>
        <strain evidence="8">1-1 BBBD Race 1</strain>
    </source>
</reference>
<keyword evidence="2" id="KW-0001">2Fe-2S</keyword>
<dbReference type="PROSITE" id="PS00814">
    <property type="entry name" value="ADX"/>
    <property type="match status" value="1"/>
</dbReference>
<keyword evidence="5" id="KW-0411">Iron-sulfur</keyword>
<keyword evidence="4" id="KW-0408">Iron</keyword>
<organism evidence="8">
    <name type="scientific">Puccinia triticina (isolate 1-1 / race 1 (BBBD))</name>
    <name type="common">Brown leaf rust fungus</name>
    <dbReference type="NCBI Taxonomy" id="630390"/>
    <lineage>
        <taxon>Eukaryota</taxon>
        <taxon>Fungi</taxon>
        <taxon>Dikarya</taxon>
        <taxon>Basidiomycota</taxon>
        <taxon>Pucciniomycotina</taxon>
        <taxon>Pucciniomycetes</taxon>
        <taxon>Pucciniales</taxon>
        <taxon>Pucciniaceae</taxon>
        <taxon>Puccinia</taxon>
    </lineage>
</organism>
<evidence type="ECO:0000313" key="10">
    <source>
        <dbReference type="Proteomes" id="UP000005240"/>
    </source>
</evidence>
<comment type="similarity">
    <text evidence="1">Belongs to the adrenodoxin/putidaredoxin family.</text>
</comment>
<dbReference type="InterPro" id="IPR001041">
    <property type="entry name" value="2Fe-2S_ferredoxin-type"/>
</dbReference>
<evidence type="ECO:0000256" key="1">
    <source>
        <dbReference type="ARBA" id="ARBA00010914"/>
    </source>
</evidence>
<dbReference type="SUPFAM" id="SSF54292">
    <property type="entry name" value="2Fe-2S ferredoxin-like"/>
    <property type="match status" value="1"/>
</dbReference>
<dbReference type="PANTHER" id="PTHR23426:SF65">
    <property type="entry name" value="FERREDOXIN-2, MITOCHONDRIAL"/>
    <property type="match status" value="1"/>
</dbReference>
<evidence type="ECO:0000313" key="9">
    <source>
        <dbReference type="EnsemblFungi" id="PTTG_00838-t43_1-p1"/>
    </source>
</evidence>
<keyword evidence="10" id="KW-1185">Reference proteome</keyword>
<reference evidence="9" key="4">
    <citation type="submission" date="2025-05" db="UniProtKB">
        <authorList>
            <consortium name="EnsemblFungi"/>
        </authorList>
    </citation>
    <scope>IDENTIFICATION</scope>
    <source>
        <strain evidence="9">isolate 1-1 / race 1 (BBBD)</strain>
    </source>
</reference>
<dbReference type="PRINTS" id="PR00355">
    <property type="entry name" value="ADRENODOXIN"/>
</dbReference>
<reference evidence="8" key="2">
    <citation type="submission" date="2016-05" db="EMBL/GenBank/DDBJ databases">
        <title>Comparative analysis highlights variable genome content of wheat rusts and divergence of the mating loci.</title>
        <authorList>
            <person name="Cuomo C.A."/>
            <person name="Bakkeren G."/>
            <person name="Szabo L."/>
            <person name="Khalil H."/>
            <person name="Joly D."/>
            <person name="Goldberg J."/>
            <person name="Young S."/>
            <person name="Zeng Q."/>
            <person name="Fellers J."/>
        </authorList>
    </citation>
    <scope>NUCLEOTIDE SEQUENCE [LARGE SCALE GENOMIC DNA]</scope>
    <source>
        <strain evidence="8">1-1 BBBD Race 1</strain>
    </source>
</reference>
<dbReference type="GO" id="GO:0005739">
    <property type="term" value="C:mitochondrion"/>
    <property type="evidence" value="ECO:0007669"/>
    <property type="project" value="TreeGrafter"/>
</dbReference>
<evidence type="ECO:0000256" key="2">
    <source>
        <dbReference type="ARBA" id="ARBA00022714"/>
    </source>
</evidence>
<dbReference type="OrthoDB" id="268593at2759"/>
<evidence type="ECO:0000313" key="8">
    <source>
        <dbReference type="EMBL" id="OAV93521.1"/>
    </source>
</evidence>
<dbReference type="Pfam" id="PF00111">
    <property type="entry name" value="Fer2"/>
    <property type="match status" value="1"/>
</dbReference>
<dbReference type="AlphaFoldDB" id="A0A0C4EJC0"/>
<dbReference type="GO" id="GO:0140647">
    <property type="term" value="P:P450-containing electron transport chain"/>
    <property type="evidence" value="ECO:0007669"/>
    <property type="project" value="InterPro"/>
</dbReference>
<evidence type="ECO:0000256" key="6">
    <source>
        <dbReference type="ARBA" id="ARBA00034078"/>
    </source>
</evidence>
<reference evidence="9 10" key="3">
    <citation type="journal article" date="2017" name="G3 (Bethesda)">
        <title>Comparative analysis highlights variable genome content of wheat rusts and divergence of the mating loci.</title>
        <authorList>
            <person name="Cuomo C.A."/>
            <person name="Bakkeren G."/>
            <person name="Khalil H.B."/>
            <person name="Panwar V."/>
            <person name="Joly D."/>
            <person name="Linning R."/>
            <person name="Sakthikumar S."/>
            <person name="Song X."/>
            <person name="Adiconis X."/>
            <person name="Fan L."/>
            <person name="Goldberg J.M."/>
            <person name="Levin J.Z."/>
            <person name="Young S."/>
            <person name="Zeng Q."/>
            <person name="Anikster Y."/>
            <person name="Bruce M."/>
            <person name="Wang M."/>
            <person name="Yin C."/>
            <person name="McCallum B."/>
            <person name="Szabo L.J."/>
            <person name="Hulbert S."/>
            <person name="Chen X."/>
            <person name="Fellers J.P."/>
        </authorList>
    </citation>
    <scope>NUCLEOTIDE SEQUENCE</scope>
    <source>
        <strain evidence="9">isolate 1-1 / race 1 (BBBD)</strain>
        <strain evidence="10">Isolate 1-1 / race 1 (BBBD)</strain>
    </source>
</reference>
<keyword evidence="3" id="KW-0479">Metal-binding</keyword>
<dbReference type="VEuPathDB" id="FungiDB:PTTG_00838"/>
<dbReference type="InterPro" id="IPR012675">
    <property type="entry name" value="Beta-grasp_dom_sf"/>
</dbReference>